<evidence type="ECO:0000313" key="2">
    <source>
        <dbReference type="EMBL" id="QHT03102.1"/>
    </source>
</evidence>
<keyword evidence="1" id="KW-0812">Transmembrane</keyword>
<organism evidence="2">
    <name type="scientific">viral metagenome</name>
    <dbReference type="NCBI Taxonomy" id="1070528"/>
    <lineage>
        <taxon>unclassified sequences</taxon>
        <taxon>metagenomes</taxon>
        <taxon>organismal metagenomes</taxon>
    </lineage>
</organism>
<proteinExistence type="predicted"/>
<keyword evidence="1" id="KW-0472">Membrane</keyword>
<dbReference type="AlphaFoldDB" id="A0A6C0CG24"/>
<name>A0A6C0CG24_9ZZZZ</name>
<keyword evidence="1" id="KW-1133">Transmembrane helix</keyword>
<dbReference type="EMBL" id="MN739405">
    <property type="protein sequence ID" value="QHT03102.1"/>
    <property type="molecule type" value="Genomic_DNA"/>
</dbReference>
<sequence>MNNYILIGILLFLLLIIIIIFFIKNNKIEKFSEPNIYLSDEETIKFLDADEDKYIQNMSPYDIYARKCSSIQQYKLKAMNSSLNFNDEQKSKLDKCSIIARNFFDNKYEWKFSLVGEDYEEGFPHTRKDIIFLSPKIINYDDSELIKLLIHESVHISQRYDKVTLNEYLNKHKYVISRRRDTEPMIRANPDLDEFIYMDENGIEMVYKYRSITPNGINDIIPSKNEHPFEVMAYEIAEDYIKDKLSKYKYI</sequence>
<feature type="transmembrane region" description="Helical" evidence="1">
    <location>
        <begin position="6"/>
        <end position="23"/>
    </location>
</feature>
<evidence type="ECO:0008006" key="3">
    <source>
        <dbReference type="Google" id="ProtNLM"/>
    </source>
</evidence>
<protein>
    <recommendedName>
        <fullName evidence="3">DUF4157 domain-containing protein</fullName>
    </recommendedName>
</protein>
<reference evidence="2" key="1">
    <citation type="journal article" date="2020" name="Nature">
        <title>Giant virus diversity and host interactions through global metagenomics.</title>
        <authorList>
            <person name="Schulz F."/>
            <person name="Roux S."/>
            <person name="Paez-Espino D."/>
            <person name="Jungbluth S."/>
            <person name="Walsh D.A."/>
            <person name="Denef V.J."/>
            <person name="McMahon K.D."/>
            <person name="Konstantinidis K.T."/>
            <person name="Eloe-Fadrosh E.A."/>
            <person name="Kyrpides N.C."/>
            <person name="Woyke T."/>
        </authorList>
    </citation>
    <scope>NUCLEOTIDE SEQUENCE</scope>
    <source>
        <strain evidence="2">GVMAG-M-3300020727-4</strain>
    </source>
</reference>
<evidence type="ECO:0000256" key="1">
    <source>
        <dbReference type="SAM" id="Phobius"/>
    </source>
</evidence>
<accession>A0A6C0CG24</accession>